<reference evidence="2 3" key="1">
    <citation type="journal article" date="2019" name="Sci. Rep.">
        <title>Orb-weaving spider Araneus ventricosus genome elucidates the spidroin gene catalogue.</title>
        <authorList>
            <person name="Kono N."/>
            <person name="Nakamura H."/>
            <person name="Ohtoshi R."/>
            <person name="Moran D.A.P."/>
            <person name="Shinohara A."/>
            <person name="Yoshida Y."/>
            <person name="Fujiwara M."/>
            <person name="Mori M."/>
            <person name="Tomita M."/>
            <person name="Arakawa K."/>
        </authorList>
    </citation>
    <scope>NUCLEOTIDE SEQUENCE [LARGE SCALE GENOMIC DNA]</scope>
</reference>
<dbReference type="AlphaFoldDB" id="A0A4Y2R8W4"/>
<gene>
    <name evidence="2" type="ORF">AVEN_229713_1</name>
</gene>
<dbReference type="EMBL" id="BGPR01015948">
    <property type="protein sequence ID" value="GBN71265.1"/>
    <property type="molecule type" value="Genomic_DNA"/>
</dbReference>
<dbReference type="SUPFAM" id="SSF53098">
    <property type="entry name" value="Ribonuclease H-like"/>
    <property type="match status" value="1"/>
</dbReference>
<dbReference type="GO" id="GO:0003676">
    <property type="term" value="F:nucleic acid binding"/>
    <property type="evidence" value="ECO:0007669"/>
    <property type="project" value="InterPro"/>
</dbReference>
<dbReference type="InterPro" id="IPR036397">
    <property type="entry name" value="RNaseH_sf"/>
</dbReference>
<organism evidence="2 3">
    <name type="scientific">Araneus ventricosus</name>
    <name type="common">Orbweaver spider</name>
    <name type="synonym">Epeira ventricosa</name>
    <dbReference type="NCBI Taxonomy" id="182803"/>
    <lineage>
        <taxon>Eukaryota</taxon>
        <taxon>Metazoa</taxon>
        <taxon>Ecdysozoa</taxon>
        <taxon>Arthropoda</taxon>
        <taxon>Chelicerata</taxon>
        <taxon>Arachnida</taxon>
        <taxon>Araneae</taxon>
        <taxon>Araneomorphae</taxon>
        <taxon>Entelegynae</taxon>
        <taxon>Araneoidea</taxon>
        <taxon>Araneidae</taxon>
        <taxon>Araneus</taxon>
    </lineage>
</organism>
<evidence type="ECO:0000259" key="1">
    <source>
        <dbReference type="PROSITE" id="PS50879"/>
    </source>
</evidence>
<dbReference type="CDD" id="cd09276">
    <property type="entry name" value="Rnase_HI_RT_non_LTR"/>
    <property type="match status" value="1"/>
</dbReference>
<protein>
    <recommendedName>
        <fullName evidence="1">RNase H type-1 domain-containing protein</fullName>
    </recommendedName>
</protein>
<dbReference type="Gene3D" id="3.30.420.10">
    <property type="entry name" value="Ribonuclease H-like superfamily/Ribonuclease H"/>
    <property type="match status" value="1"/>
</dbReference>
<comment type="caution">
    <text evidence="2">The sequence shown here is derived from an EMBL/GenBank/DDBJ whole genome shotgun (WGS) entry which is preliminary data.</text>
</comment>
<dbReference type="InterPro" id="IPR002156">
    <property type="entry name" value="RNaseH_domain"/>
</dbReference>
<proteinExistence type="predicted"/>
<feature type="domain" description="RNase H type-1" evidence="1">
    <location>
        <begin position="1"/>
        <end position="69"/>
    </location>
</feature>
<sequence>MSIIYTDSLSVLRSLDSVHDHTHPLVFNVLDILEKLASQGFIIYLCWIPSHVGIIGNEQADKAAKSATISINGTVPIGDFKTRIKLLLYSKWQEQWRVETSFMLSNQLWSLCLL</sequence>
<dbReference type="Proteomes" id="UP000499080">
    <property type="component" value="Unassembled WGS sequence"/>
</dbReference>
<evidence type="ECO:0000313" key="2">
    <source>
        <dbReference type="EMBL" id="GBN71265.1"/>
    </source>
</evidence>
<dbReference type="GO" id="GO:0004523">
    <property type="term" value="F:RNA-DNA hybrid ribonuclease activity"/>
    <property type="evidence" value="ECO:0007669"/>
    <property type="project" value="InterPro"/>
</dbReference>
<dbReference type="PROSITE" id="PS50879">
    <property type="entry name" value="RNASE_H_1"/>
    <property type="match status" value="1"/>
</dbReference>
<dbReference type="OrthoDB" id="3645095at2759"/>
<evidence type="ECO:0000313" key="3">
    <source>
        <dbReference type="Proteomes" id="UP000499080"/>
    </source>
</evidence>
<accession>A0A4Y2R8W4</accession>
<keyword evidence="3" id="KW-1185">Reference proteome</keyword>
<name>A0A4Y2R8W4_ARAVE</name>
<dbReference type="InterPro" id="IPR012337">
    <property type="entry name" value="RNaseH-like_sf"/>
</dbReference>